<keyword evidence="1" id="KW-1133">Transmembrane helix</keyword>
<feature type="transmembrane region" description="Helical" evidence="1">
    <location>
        <begin position="6"/>
        <end position="27"/>
    </location>
</feature>
<dbReference type="EMBL" id="WHOC01000019">
    <property type="protein sequence ID" value="NOU84768.1"/>
    <property type="molecule type" value="Genomic_DNA"/>
</dbReference>
<evidence type="ECO:0000313" key="3">
    <source>
        <dbReference type="Proteomes" id="UP000658690"/>
    </source>
</evidence>
<keyword evidence="1" id="KW-0812">Transmembrane</keyword>
<gene>
    <name evidence="2" type="ORF">GC102_03115</name>
</gene>
<accession>A0ABX1YV39</accession>
<protein>
    <submittedName>
        <fullName evidence="2">DUF3995 domain-containing protein</fullName>
    </submittedName>
</protein>
<organism evidence="2 3">
    <name type="scientific">Paenibacillus germinis</name>
    <dbReference type="NCBI Taxonomy" id="2654979"/>
    <lineage>
        <taxon>Bacteria</taxon>
        <taxon>Bacillati</taxon>
        <taxon>Bacillota</taxon>
        <taxon>Bacilli</taxon>
        <taxon>Bacillales</taxon>
        <taxon>Paenibacillaceae</taxon>
        <taxon>Paenibacillus</taxon>
    </lineage>
</organism>
<dbReference type="RefSeq" id="WP_171688192.1">
    <property type="nucleotide sequence ID" value="NZ_WHOC01000019.1"/>
</dbReference>
<dbReference type="Proteomes" id="UP000658690">
    <property type="component" value="Unassembled WGS sequence"/>
</dbReference>
<evidence type="ECO:0000256" key="1">
    <source>
        <dbReference type="SAM" id="Phobius"/>
    </source>
</evidence>
<reference evidence="2 3" key="1">
    <citation type="submission" date="2019-10" db="EMBL/GenBank/DDBJ databases">
        <title>Description of Paenibacillus choica sp. nov.</title>
        <authorList>
            <person name="Carlier A."/>
            <person name="Qi S."/>
        </authorList>
    </citation>
    <scope>NUCLEOTIDE SEQUENCE [LARGE SCALE GENOMIC DNA]</scope>
    <source>
        <strain evidence="2 3">LMG 31460</strain>
    </source>
</reference>
<evidence type="ECO:0000313" key="2">
    <source>
        <dbReference type="EMBL" id="NOU84768.1"/>
    </source>
</evidence>
<keyword evidence="3" id="KW-1185">Reference proteome</keyword>
<sequence>MMISGISIFLLFYIGGLHVFWAFGGQWGSRVVIPATSGSGELTFKPGLIATLIVAILLFSAALLLAIQGRLLPALPSSPWIQWGCWLCVFVFGLRAIGDFKYVGLFKRVKQTSFATYDTFLFTPLCLWLCFTFYYTLFYS</sequence>
<dbReference type="InterPro" id="IPR025058">
    <property type="entry name" value="DUF3995"/>
</dbReference>
<comment type="caution">
    <text evidence="2">The sequence shown here is derived from an EMBL/GenBank/DDBJ whole genome shotgun (WGS) entry which is preliminary data.</text>
</comment>
<feature type="transmembrane region" description="Helical" evidence="1">
    <location>
        <begin position="80"/>
        <end position="98"/>
    </location>
</feature>
<dbReference type="Pfam" id="PF13160">
    <property type="entry name" value="DUF3995"/>
    <property type="match status" value="1"/>
</dbReference>
<proteinExistence type="predicted"/>
<feature type="transmembrane region" description="Helical" evidence="1">
    <location>
        <begin position="119"/>
        <end position="137"/>
    </location>
</feature>
<name>A0ABX1YV39_9BACL</name>
<keyword evidence="1" id="KW-0472">Membrane</keyword>
<feature type="transmembrane region" description="Helical" evidence="1">
    <location>
        <begin position="48"/>
        <end position="68"/>
    </location>
</feature>